<dbReference type="AlphaFoldDB" id="A0A2A4SWF2"/>
<dbReference type="EMBL" id="NVSR01000113">
    <property type="protein sequence ID" value="PCI25552.1"/>
    <property type="molecule type" value="Genomic_DNA"/>
</dbReference>
<dbReference type="GO" id="GO:0043565">
    <property type="term" value="F:sequence-specific DNA binding"/>
    <property type="evidence" value="ECO:0007669"/>
    <property type="project" value="InterPro"/>
</dbReference>
<dbReference type="GO" id="GO:0043200">
    <property type="term" value="P:response to amino acid"/>
    <property type="evidence" value="ECO:0007669"/>
    <property type="project" value="TreeGrafter"/>
</dbReference>
<dbReference type="InterPro" id="IPR011008">
    <property type="entry name" value="Dimeric_a/b-barrel"/>
</dbReference>
<dbReference type="InterPro" id="IPR019887">
    <property type="entry name" value="Tscrpt_reg_AsnC/Lrp_C"/>
</dbReference>
<keyword evidence="3" id="KW-0804">Transcription</keyword>
<dbReference type="SUPFAM" id="SSF54909">
    <property type="entry name" value="Dimeric alpha+beta barrel"/>
    <property type="match status" value="1"/>
</dbReference>
<evidence type="ECO:0000313" key="5">
    <source>
        <dbReference type="EMBL" id="PCI25552.1"/>
    </source>
</evidence>
<organism evidence="5 6">
    <name type="scientific">SAR324 cluster bacterium</name>
    <dbReference type="NCBI Taxonomy" id="2024889"/>
    <lineage>
        <taxon>Bacteria</taxon>
        <taxon>Deltaproteobacteria</taxon>
        <taxon>SAR324 cluster</taxon>
    </lineage>
</organism>
<dbReference type="SUPFAM" id="SSF46785">
    <property type="entry name" value="Winged helix' DNA-binding domain"/>
    <property type="match status" value="1"/>
</dbReference>
<evidence type="ECO:0000313" key="6">
    <source>
        <dbReference type="Proteomes" id="UP000218113"/>
    </source>
</evidence>
<accession>A0A2A4SWF2</accession>
<dbReference type="PROSITE" id="PS50956">
    <property type="entry name" value="HTH_ASNC_2"/>
    <property type="match status" value="1"/>
</dbReference>
<dbReference type="SMART" id="SM00344">
    <property type="entry name" value="HTH_ASNC"/>
    <property type="match status" value="1"/>
</dbReference>
<sequence>MNSLDLVDQKILTILQKNNRITNQKLSELVSISPPSCLRKVKQLHELNYIEQDVAILNPLKFGLNLFAFILVTLKDHGDSSTSEFEDSLQDLLEVMQCSYISGPADYLIQVLIQDMKEYDLFVRQHISSNSLVLRYESIFEMKRIKSSTRLPLKKVFAE</sequence>
<keyword evidence="2" id="KW-0238">DNA-binding</keyword>
<dbReference type="InterPro" id="IPR000485">
    <property type="entry name" value="AsnC-type_HTH_dom"/>
</dbReference>
<evidence type="ECO:0000256" key="2">
    <source>
        <dbReference type="ARBA" id="ARBA00023125"/>
    </source>
</evidence>
<evidence type="ECO:0000256" key="3">
    <source>
        <dbReference type="ARBA" id="ARBA00023163"/>
    </source>
</evidence>
<comment type="caution">
    <text evidence="5">The sequence shown here is derived from an EMBL/GenBank/DDBJ whole genome shotgun (WGS) entry which is preliminary data.</text>
</comment>
<dbReference type="InterPro" id="IPR036388">
    <property type="entry name" value="WH-like_DNA-bd_sf"/>
</dbReference>
<dbReference type="Proteomes" id="UP000218113">
    <property type="component" value="Unassembled WGS sequence"/>
</dbReference>
<reference evidence="6" key="1">
    <citation type="submission" date="2017-08" db="EMBL/GenBank/DDBJ databases">
        <title>A dynamic microbial community with high functional redundancy inhabits the cold, oxic subseafloor aquifer.</title>
        <authorList>
            <person name="Tully B.J."/>
            <person name="Wheat C.G."/>
            <person name="Glazer B.T."/>
            <person name="Huber J.A."/>
        </authorList>
    </citation>
    <scope>NUCLEOTIDE SEQUENCE [LARGE SCALE GENOMIC DNA]</scope>
</reference>
<gene>
    <name evidence="5" type="ORF">COB67_10640</name>
</gene>
<name>A0A2A4SWF2_9DELT</name>
<dbReference type="PRINTS" id="PR00033">
    <property type="entry name" value="HTHASNC"/>
</dbReference>
<dbReference type="Pfam" id="PF13412">
    <property type="entry name" value="HTH_24"/>
    <property type="match status" value="1"/>
</dbReference>
<proteinExistence type="predicted"/>
<dbReference type="Gene3D" id="3.30.70.920">
    <property type="match status" value="1"/>
</dbReference>
<feature type="domain" description="HTH asnC-type" evidence="4">
    <location>
        <begin position="4"/>
        <end position="65"/>
    </location>
</feature>
<dbReference type="Pfam" id="PF01037">
    <property type="entry name" value="AsnC_trans_reg"/>
    <property type="match status" value="1"/>
</dbReference>
<dbReference type="InterPro" id="IPR019888">
    <property type="entry name" value="Tscrpt_reg_AsnC-like"/>
</dbReference>
<evidence type="ECO:0000259" key="4">
    <source>
        <dbReference type="PROSITE" id="PS50956"/>
    </source>
</evidence>
<dbReference type="PANTHER" id="PTHR30154">
    <property type="entry name" value="LEUCINE-RESPONSIVE REGULATORY PROTEIN"/>
    <property type="match status" value="1"/>
</dbReference>
<dbReference type="PANTHER" id="PTHR30154:SF34">
    <property type="entry name" value="TRANSCRIPTIONAL REGULATOR AZLB"/>
    <property type="match status" value="1"/>
</dbReference>
<dbReference type="Gene3D" id="1.10.10.10">
    <property type="entry name" value="Winged helix-like DNA-binding domain superfamily/Winged helix DNA-binding domain"/>
    <property type="match status" value="1"/>
</dbReference>
<keyword evidence="1" id="KW-0805">Transcription regulation</keyword>
<dbReference type="InterPro" id="IPR036390">
    <property type="entry name" value="WH_DNA-bd_sf"/>
</dbReference>
<evidence type="ECO:0000256" key="1">
    <source>
        <dbReference type="ARBA" id="ARBA00023015"/>
    </source>
</evidence>
<dbReference type="GO" id="GO:0005829">
    <property type="term" value="C:cytosol"/>
    <property type="evidence" value="ECO:0007669"/>
    <property type="project" value="TreeGrafter"/>
</dbReference>
<protein>
    <submittedName>
        <fullName evidence="5">AsnC family transcriptional regulator</fullName>
    </submittedName>
</protein>